<keyword evidence="3" id="KW-1185">Reference proteome</keyword>
<feature type="compositionally biased region" description="Basic and acidic residues" evidence="1">
    <location>
        <begin position="82"/>
        <end position="131"/>
    </location>
</feature>
<evidence type="ECO:0000313" key="2">
    <source>
        <dbReference type="EMBL" id="KAH3872037.1"/>
    </source>
</evidence>
<feature type="region of interest" description="Disordered" evidence="1">
    <location>
        <begin position="62"/>
        <end position="131"/>
    </location>
</feature>
<evidence type="ECO:0000313" key="3">
    <source>
        <dbReference type="Proteomes" id="UP000828390"/>
    </source>
</evidence>
<dbReference type="Proteomes" id="UP000828390">
    <property type="component" value="Unassembled WGS sequence"/>
</dbReference>
<evidence type="ECO:0000256" key="1">
    <source>
        <dbReference type="SAM" id="MobiDB-lite"/>
    </source>
</evidence>
<protein>
    <submittedName>
        <fullName evidence="2">Uncharacterized protein</fullName>
    </submittedName>
</protein>
<comment type="caution">
    <text evidence="2">The sequence shown here is derived from an EMBL/GenBank/DDBJ whole genome shotgun (WGS) entry which is preliminary data.</text>
</comment>
<accession>A0A9D4MAK1</accession>
<dbReference type="AlphaFoldDB" id="A0A9D4MAK1"/>
<reference evidence="2" key="2">
    <citation type="submission" date="2020-11" db="EMBL/GenBank/DDBJ databases">
        <authorList>
            <person name="McCartney M.A."/>
            <person name="Auch B."/>
            <person name="Kono T."/>
            <person name="Mallez S."/>
            <person name="Becker A."/>
            <person name="Gohl D.M."/>
            <person name="Silverstein K.A.T."/>
            <person name="Koren S."/>
            <person name="Bechman K.B."/>
            <person name="Herman A."/>
            <person name="Abrahante J.E."/>
            <person name="Garbe J."/>
        </authorList>
    </citation>
    <scope>NUCLEOTIDE SEQUENCE</scope>
    <source>
        <strain evidence="2">Duluth1</strain>
        <tissue evidence="2">Whole animal</tissue>
    </source>
</reference>
<reference evidence="2" key="1">
    <citation type="journal article" date="2019" name="bioRxiv">
        <title>The Genome of the Zebra Mussel, Dreissena polymorpha: A Resource for Invasive Species Research.</title>
        <authorList>
            <person name="McCartney M.A."/>
            <person name="Auch B."/>
            <person name="Kono T."/>
            <person name="Mallez S."/>
            <person name="Zhang Y."/>
            <person name="Obille A."/>
            <person name="Becker A."/>
            <person name="Abrahante J.E."/>
            <person name="Garbe J."/>
            <person name="Badalamenti J.P."/>
            <person name="Herman A."/>
            <person name="Mangelson H."/>
            <person name="Liachko I."/>
            <person name="Sullivan S."/>
            <person name="Sone E.D."/>
            <person name="Koren S."/>
            <person name="Silverstein K.A.T."/>
            <person name="Beckman K.B."/>
            <person name="Gohl D.M."/>
        </authorList>
    </citation>
    <scope>NUCLEOTIDE SEQUENCE</scope>
    <source>
        <strain evidence="2">Duluth1</strain>
        <tissue evidence="2">Whole animal</tissue>
    </source>
</reference>
<sequence length="152" mass="18311">MSIRTNDETEHKQKAYVVVMGNEMIKQLEPEKSALHRRVKYLKIENNEIELRVIELERKSKELNDYTSIHDEKKSSYTAPLTRRDSFRHRDRDQGNVSYRDRETQSGRNRELQTNREDRHSGKDQERLTDRELDRRIKRLIDDRPPSGKVYD</sequence>
<gene>
    <name evidence="2" type="ORF">DPMN_035250</name>
</gene>
<name>A0A9D4MAK1_DREPO</name>
<dbReference type="EMBL" id="JAIWYP010000002">
    <property type="protein sequence ID" value="KAH3872037.1"/>
    <property type="molecule type" value="Genomic_DNA"/>
</dbReference>
<organism evidence="2 3">
    <name type="scientific">Dreissena polymorpha</name>
    <name type="common">Zebra mussel</name>
    <name type="synonym">Mytilus polymorpha</name>
    <dbReference type="NCBI Taxonomy" id="45954"/>
    <lineage>
        <taxon>Eukaryota</taxon>
        <taxon>Metazoa</taxon>
        <taxon>Spiralia</taxon>
        <taxon>Lophotrochozoa</taxon>
        <taxon>Mollusca</taxon>
        <taxon>Bivalvia</taxon>
        <taxon>Autobranchia</taxon>
        <taxon>Heteroconchia</taxon>
        <taxon>Euheterodonta</taxon>
        <taxon>Imparidentia</taxon>
        <taxon>Neoheterodontei</taxon>
        <taxon>Myida</taxon>
        <taxon>Dreissenoidea</taxon>
        <taxon>Dreissenidae</taxon>
        <taxon>Dreissena</taxon>
    </lineage>
</organism>
<proteinExistence type="predicted"/>
<feature type="compositionally biased region" description="Basic and acidic residues" evidence="1">
    <location>
        <begin position="62"/>
        <end position="75"/>
    </location>
</feature>